<keyword evidence="4" id="KW-0678">Repressor</keyword>
<evidence type="ECO:0000256" key="2">
    <source>
        <dbReference type="ARBA" id="ARBA00019059"/>
    </source>
</evidence>
<dbReference type="PROSITE" id="PS00675">
    <property type="entry name" value="SIGMA54_INTERACT_1"/>
    <property type="match status" value="1"/>
</dbReference>
<dbReference type="InterPro" id="IPR027417">
    <property type="entry name" value="P-loop_NTPase"/>
</dbReference>
<evidence type="ECO:0000256" key="10">
    <source>
        <dbReference type="ARBA" id="ARBA00023125"/>
    </source>
</evidence>
<dbReference type="InterPro" id="IPR002197">
    <property type="entry name" value="HTH_Fis"/>
</dbReference>
<evidence type="ECO:0000256" key="16">
    <source>
        <dbReference type="PROSITE-ProRule" id="PRU00169"/>
    </source>
</evidence>
<feature type="domain" description="Sigma-54 factor interaction" evidence="17">
    <location>
        <begin position="145"/>
        <end position="375"/>
    </location>
</feature>
<dbReference type="PANTHER" id="PTHR32071:SF95">
    <property type="entry name" value="DNA-BINDING TRANSCRIPTIONAL REGULATOR NTRC"/>
    <property type="match status" value="1"/>
</dbReference>
<dbReference type="CDD" id="cd00009">
    <property type="entry name" value="AAA"/>
    <property type="match status" value="1"/>
</dbReference>
<comment type="subcellular location">
    <subcellularLocation>
        <location evidence="1">Cytoplasm</location>
    </subcellularLocation>
</comment>
<keyword evidence="3" id="KW-0963">Cytoplasm</keyword>
<dbReference type="InterPro" id="IPR002078">
    <property type="entry name" value="Sigma_54_int"/>
</dbReference>
<dbReference type="Pfam" id="PF00158">
    <property type="entry name" value="Sigma54_activat"/>
    <property type="match status" value="1"/>
</dbReference>
<dbReference type="Proteomes" id="UP000199518">
    <property type="component" value="Unassembled WGS sequence"/>
</dbReference>
<dbReference type="Pfam" id="PF02954">
    <property type="entry name" value="HTH_8"/>
    <property type="match status" value="1"/>
</dbReference>
<evidence type="ECO:0000256" key="4">
    <source>
        <dbReference type="ARBA" id="ARBA00022491"/>
    </source>
</evidence>
<dbReference type="PROSITE" id="PS50045">
    <property type="entry name" value="SIGMA54_INTERACT_4"/>
    <property type="match status" value="1"/>
</dbReference>
<evidence type="ECO:0000313" key="19">
    <source>
        <dbReference type="EMBL" id="SFJ20253.1"/>
    </source>
</evidence>
<dbReference type="InterPro" id="IPR058031">
    <property type="entry name" value="AAA_lid_NorR"/>
</dbReference>
<organism evidence="19 20">
    <name type="scientific">Planctomicrobium piriforme</name>
    <dbReference type="NCBI Taxonomy" id="1576369"/>
    <lineage>
        <taxon>Bacteria</taxon>
        <taxon>Pseudomonadati</taxon>
        <taxon>Planctomycetota</taxon>
        <taxon>Planctomycetia</taxon>
        <taxon>Planctomycetales</taxon>
        <taxon>Planctomycetaceae</taxon>
        <taxon>Planctomicrobium</taxon>
    </lineage>
</organism>
<evidence type="ECO:0000256" key="11">
    <source>
        <dbReference type="ARBA" id="ARBA00023159"/>
    </source>
</evidence>
<dbReference type="SMART" id="SM00448">
    <property type="entry name" value="REC"/>
    <property type="match status" value="1"/>
</dbReference>
<dbReference type="GO" id="GO:0006355">
    <property type="term" value="P:regulation of DNA-templated transcription"/>
    <property type="evidence" value="ECO:0007669"/>
    <property type="project" value="InterPro"/>
</dbReference>
<keyword evidence="12" id="KW-0804">Transcription</keyword>
<dbReference type="InterPro" id="IPR001789">
    <property type="entry name" value="Sig_transdc_resp-reg_receiver"/>
</dbReference>
<evidence type="ECO:0000256" key="7">
    <source>
        <dbReference type="ARBA" id="ARBA00022840"/>
    </source>
</evidence>
<sequence length="505" mass="56178">MLRALVIDDDRSVLHMVQRSLEKLQIEVLSASSADEGLKLVEERRPDVVLLDILMPRMSGLEVFSRIHHIDRRLPVIFITAEAGSESAIEAMQLGAYDYLAKPLDLAKLNNLVAKALETRRLMSVPVAVAVREEEKPSSATGDLFVGRSPVMLEVFKSIGRVSKQNVTVLIRGESGTGKELVARALYQFSDRSTRPFMAVNCAALPDTLLESELFGHEKGSFTGAERRRIGKFEQCNGGTLFLDEVGDMSPLTQGKVLRLMQEQRFERVGGNDTISTDVRMIAATNRHLEEMVEGGTFRGDLFYRLNVVTIQLPPLRERSEDVPLLLQYFLTRVRKELNKPEIEGISLEAMEALQAYPWPGNIRELQSVVRQCVLKATGPVIVPDFLPRTVFDSTAHDLAVAQRNMPAPIEHPPVVTVNKELPKDDSPSLNIQDYVEARLAGGTTNLYAEAVEVMERYLFTRVLQATGGNQTKTSEILGITRGKVRDRIAAFNITLGKKVTIDGE</sequence>
<dbReference type="PANTHER" id="PTHR32071">
    <property type="entry name" value="TRANSCRIPTIONAL REGULATORY PROTEIN"/>
    <property type="match status" value="1"/>
</dbReference>
<dbReference type="InterPro" id="IPR025662">
    <property type="entry name" value="Sigma_54_int_dom_ATP-bd_1"/>
</dbReference>
<proteinExistence type="predicted"/>
<evidence type="ECO:0000259" key="17">
    <source>
        <dbReference type="PROSITE" id="PS50045"/>
    </source>
</evidence>
<feature type="domain" description="Response regulatory" evidence="18">
    <location>
        <begin position="3"/>
        <end position="117"/>
    </location>
</feature>
<reference evidence="20" key="1">
    <citation type="submission" date="2016-10" db="EMBL/GenBank/DDBJ databases">
        <authorList>
            <person name="Varghese N."/>
            <person name="Submissions S."/>
        </authorList>
    </citation>
    <scope>NUCLEOTIDE SEQUENCE [LARGE SCALE GENOMIC DNA]</scope>
    <source>
        <strain evidence="20">DSM 26348</strain>
    </source>
</reference>
<keyword evidence="7" id="KW-0067">ATP-binding</keyword>
<keyword evidence="20" id="KW-1185">Reference proteome</keyword>
<evidence type="ECO:0000313" key="20">
    <source>
        <dbReference type="Proteomes" id="UP000199518"/>
    </source>
</evidence>
<evidence type="ECO:0000256" key="14">
    <source>
        <dbReference type="ARBA" id="ARBA00029881"/>
    </source>
</evidence>
<gene>
    <name evidence="19" type="ORF">SAMN05421753_116138</name>
</gene>
<evidence type="ECO:0000256" key="3">
    <source>
        <dbReference type="ARBA" id="ARBA00022490"/>
    </source>
</evidence>
<dbReference type="Gene3D" id="3.40.50.2300">
    <property type="match status" value="1"/>
</dbReference>
<keyword evidence="6" id="KW-0547">Nucleotide-binding</keyword>
<keyword evidence="9" id="KW-0805">Transcription regulation</keyword>
<dbReference type="FunFam" id="3.40.50.300:FF:000006">
    <property type="entry name" value="DNA-binding transcriptional regulator NtrC"/>
    <property type="match status" value="1"/>
</dbReference>
<accession>A0A1I3PFK4</accession>
<dbReference type="AlphaFoldDB" id="A0A1I3PFK4"/>
<dbReference type="SUPFAM" id="SSF52540">
    <property type="entry name" value="P-loop containing nucleoside triphosphate hydrolases"/>
    <property type="match status" value="1"/>
</dbReference>
<dbReference type="PROSITE" id="PS50110">
    <property type="entry name" value="RESPONSE_REGULATORY"/>
    <property type="match status" value="1"/>
</dbReference>
<evidence type="ECO:0000256" key="6">
    <source>
        <dbReference type="ARBA" id="ARBA00022741"/>
    </source>
</evidence>
<name>A0A1I3PFK4_9PLAN</name>
<dbReference type="Gene3D" id="3.40.50.300">
    <property type="entry name" value="P-loop containing nucleotide triphosphate hydrolases"/>
    <property type="match status" value="1"/>
</dbReference>
<dbReference type="InterPro" id="IPR003593">
    <property type="entry name" value="AAA+_ATPase"/>
</dbReference>
<dbReference type="InterPro" id="IPR009057">
    <property type="entry name" value="Homeodomain-like_sf"/>
</dbReference>
<dbReference type="STRING" id="1576369.SAMN05421753_116138"/>
<keyword evidence="8" id="KW-0902">Two-component regulatory system</keyword>
<dbReference type="SMART" id="SM00382">
    <property type="entry name" value="AAA"/>
    <property type="match status" value="1"/>
</dbReference>
<dbReference type="GO" id="GO:0000160">
    <property type="term" value="P:phosphorelay signal transduction system"/>
    <property type="evidence" value="ECO:0007669"/>
    <property type="project" value="UniProtKB-KW"/>
</dbReference>
<dbReference type="Gene3D" id="1.10.8.60">
    <property type="match status" value="1"/>
</dbReference>
<dbReference type="EMBL" id="FOQD01000016">
    <property type="protein sequence ID" value="SFJ20253.1"/>
    <property type="molecule type" value="Genomic_DNA"/>
</dbReference>
<evidence type="ECO:0000256" key="8">
    <source>
        <dbReference type="ARBA" id="ARBA00023012"/>
    </source>
</evidence>
<evidence type="ECO:0000256" key="9">
    <source>
        <dbReference type="ARBA" id="ARBA00023015"/>
    </source>
</evidence>
<protein>
    <recommendedName>
        <fullName evidence="2">DNA-binding transcriptional regulator NtrC</fullName>
    </recommendedName>
    <alternativeName>
        <fullName evidence="14">Nitrogen regulation protein NR(I)</fullName>
    </alternativeName>
    <alternativeName>
        <fullName evidence="15">Nitrogen regulator I</fullName>
    </alternativeName>
</protein>
<dbReference type="Gene3D" id="1.10.10.60">
    <property type="entry name" value="Homeodomain-like"/>
    <property type="match status" value="1"/>
</dbReference>
<dbReference type="SUPFAM" id="SSF52172">
    <property type="entry name" value="CheY-like"/>
    <property type="match status" value="1"/>
</dbReference>
<keyword evidence="11" id="KW-0010">Activator</keyword>
<dbReference type="GO" id="GO:0043565">
    <property type="term" value="F:sequence-specific DNA binding"/>
    <property type="evidence" value="ECO:0007669"/>
    <property type="project" value="InterPro"/>
</dbReference>
<keyword evidence="13" id="KW-0535">Nitrogen fixation</keyword>
<feature type="modified residue" description="4-aspartylphosphate" evidence="16">
    <location>
        <position position="52"/>
    </location>
</feature>
<evidence type="ECO:0000256" key="12">
    <source>
        <dbReference type="ARBA" id="ARBA00023163"/>
    </source>
</evidence>
<dbReference type="InterPro" id="IPR011006">
    <property type="entry name" value="CheY-like_superfamily"/>
</dbReference>
<dbReference type="Pfam" id="PF00072">
    <property type="entry name" value="Response_reg"/>
    <property type="match status" value="1"/>
</dbReference>
<dbReference type="GO" id="GO:0005524">
    <property type="term" value="F:ATP binding"/>
    <property type="evidence" value="ECO:0007669"/>
    <property type="project" value="UniProtKB-KW"/>
</dbReference>
<evidence type="ECO:0000256" key="5">
    <source>
        <dbReference type="ARBA" id="ARBA00022553"/>
    </source>
</evidence>
<dbReference type="OrthoDB" id="9803970at2"/>
<dbReference type="SUPFAM" id="SSF46689">
    <property type="entry name" value="Homeodomain-like"/>
    <property type="match status" value="1"/>
</dbReference>
<dbReference type="RefSeq" id="WP_092054126.1">
    <property type="nucleotide sequence ID" value="NZ_FOQD01000016.1"/>
</dbReference>
<evidence type="ECO:0000256" key="1">
    <source>
        <dbReference type="ARBA" id="ARBA00004496"/>
    </source>
</evidence>
<evidence type="ECO:0000256" key="13">
    <source>
        <dbReference type="ARBA" id="ARBA00023231"/>
    </source>
</evidence>
<dbReference type="GO" id="GO:0005737">
    <property type="term" value="C:cytoplasm"/>
    <property type="evidence" value="ECO:0007669"/>
    <property type="project" value="UniProtKB-SubCell"/>
</dbReference>
<keyword evidence="5 16" id="KW-0597">Phosphoprotein</keyword>
<evidence type="ECO:0000256" key="15">
    <source>
        <dbReference type="ARBA" id="ARBA00031910"/>
    </source>
</evidence>
<dbReference type="CDD" id="cd00156">
    <property type="entry name" value="REC"/>
    <property type="match status" value="1"/>
</dbReference>
<evidence type="ECO:0000259" key="18">
    <source>
        <dbReference type="PROSITE" id="PS50110"/>
    </source>
</evidence>
<dbReference type="Pfam" id="PF25601">
    <property type="entry name" value="AAA_lid_14"/>
    <property type="match status" value="1"/>
</dbReference>
<keyword evidence="10" id="KW-0238">DNA-binding</keyword>